<dbReference type="PROSITE" id="PS00028">
    <property type="entry name" value="ZINC_FINGER_C2H2_1"/>
    <property type="match status" value="1"/>
</dbReference>
<feature type="compositionally biased region" description="Polar residues" evidence="8">
    <location>
        <begin position="35"/>
        <end position="55"/>
    </location>
</feature>
<evidence type="ECO:0000256" key="1">
    <source>
        <dbReference type="ARBA" id="ARBA00004123"/>
    </source>
</evidence>
<evidence type="ECO:0000256" key="6">
    <source>
        <dbReference type="ARBA" id="ARBA00023242"/>
    </source>
</evidence>
<dbReference type="AlphaFoldDB" id="A0A433QG57"/>
<dbReference type="FunFam" id="3.30.160.60:FF:000145">
    <property type="entry name" value="Zinc finger protein 574"/>
    <property type="match status" value="1"/>
</dbReference>
<evidence type="ECO:0000256" key="5">
    <source>
        <dbReference type="ARBA" id="ARBA00022833"/>
    </source>
</evidence>
<sequence length="112" mass="12343">MNSTSQHQLEYPQSMTESSTIPANVPTMSLHDGVNTHSQSHTAPVTPPSQATSRRPSIPAPHMMSTFSAKVVTSTPKRYKCQVCNKRFTRPSSLATHMYSHTGEVMFASCVY</sequence>
<protein>
    <recommendedName>
        <fullName evidence="9">C2H2-type domain-containing protein</fullName>
    </recommendedName>
</protein>
<dbReference type="Proteomes" id="UP000274822">
    <property type="component" value="Unassembled WGS sequence"/>
</dbReference>
<comment type="subcellular location">
    <subcellularLocation>
        <location evidence="1">Nucleus</location>
    </subcellularLocation>
</comment>
<feature type="domain" description="C2H2-type" evidence="9">
    <location>
        <begin position="79"/>
        <end position="106"/>
    </location>
</feature>
<comment type="caution">
    <text evidence="10">The sequence shown here is derived from an EMBL/GenBank/DDBJ whole genome shotgun (WGS) entry which is preliminary data.</text>
</comment>
<dbReference type="GO" id="GO:0008270">
    <property type="term" value="F:zinc ion binding"/>
    <property type="evidence" value="ECO:0007669"/>
    <property type="project" value="UniProtKB-KW"/>
</dbReference>
<evidence type="ECO:0000256" key="2">
    <source>
        <dbReference type="ARBA" id="ARBA00022723"/>
    </source>
</evidence>
<evidence type="ECO:0000256" key="8">
    <source>
        <dbReference type="SAM" id="MobiDB-lite"/>
    </source>
</evidence>
<dbReference type="EMBL" id="RBNJ01006156">
    <property type="protein sequence ID" value="RUS28776.1"/>
    <property type="molecule type" value="Genomic_DNA"/>
</dbReference>
<feature type="region of interest" description="Disordered" evidence="8">
    <location>
        <begin position="1"/>
        <end position="64"/>
    </location>
</feature>
<dbReference type="InterPro" id="IPR013087">
    <property type="entry name" value="Znf_C2H2_type"/>
</dbReference>
<name>A0A433QG57_9FUNG</name>
<organism evidence="10 11">
    <name type="scientific">Jimgerdemannia flammicorona</name>
    <dbReference type="NCBI Taxonomy" id="994334"/>
    <lineage>
        <taxon>Eukaryota</taxon>
        <taxon>Fungi</taxon>
        <taxon>Fungi incertae sedis</taxon>
        <taxon>Mucoromycota</taxon>
        <taxon>Mucoromycotina</taxon>
        <taxon>Endogonomycetes</taxon>
        <taxon>Endogonales</taxon>
        <taxon>Endogonaceae</taxon>
        <taxon>Jimgerdemannia</taxon>
    </lineage>
</organism>
<evidence type="ECO:0000313" key="11">
    <source>
        <dbReference type="Proteomes" id="UP000274822"/>
    </source>
</evidence>
<keyword evidence="3" id="KW-0677">Repeat</keyword>
<evidence type="ECO:0000256" key="3">
    <source>
        <dbReference type="ARBA" id="ARBA00022737"/>
    </source>
</evidence>
<reference evidence="10 11" key="1">
    <citation type="journal article" date="2018" name="New Phytol.">
        <title>Phylogenomics of Endogonaceae and evolution of mycorrhizas within Mucoromycota.</title>
        <authorList>
            <person name="Chang Y."/>
            <person name="Desiro A."/>
            <person name="Na H."/>
            <person name="Sandor L."/>
            <person name="Lipzen A."/>
            <person name="Clum A."/>
            <person name="Barry K."/>
            <person name="Grigoriev I.V."/>
            <person name="Martin F.M."/>
            <person name="Stajich J.E."/>
            <person name="Smith M.E."/>
            <person name="Bonito G."/>
            <person name="Spatafora J.W."/>
        </authorList>
    </citation>
    <scope>NUCLEOTIDE SEQUENCE [LARGE SCALE GENOMIC DNA]</scope>
    <source>
        <strain evidence="10 11">AD002</strain>
    </source>
</reference>
<keyword evidence="2" id="KW-0479">Metal-binding</keyword>
<evidence type="ECO:0000256" key="4">
    <source>
        <dbReference type="ARBA" id="ARBA00022771"/>
    </source>
</evidence>
<dbReference type="Pfam" id="PF00096">
    <property type="entry name" value="zf-C2H2"/>
    <property type="match status" value="1"/>
</dbReference>
<keyword evidence="4 7" id="KW-0863">Zinc-finger</keyword>
<dbReference type="SMART" id="SM00355">
    <property type="entry name" value="ZnF_C2H2"/>
    <property type="match status" value="1"/>
</dbReference>
<feature type="compositionally biased region" description="Polar residues" evidence="8">
    <location>
        <begin position="1"/>
        <end position="22"/>
    </location>
</feature>
<evidence type="ECO:0000256" key="7">
    <source>
        <dbReference type="PROSITE-ProRule" id="PRU00042"/>
    </source>
</evidence>
<dbReference type="GO" id="GO:0005634">
    <property type="term" value="C:nucleus"/>
    <property type="evidence" value="ECO:0007669"/>
    <property type="project" value="UniProtKB-SubCell"/>
</dbReference>
<dbReference type="PROSITE" id="PS50157">
    <property type="entry name" value="ZINC_FINGER_C2H2_2"/>
    <property type="match status" value="1"/>
</dbReference>
<gene>
    <name evidence="10" type="ORF">BC938DRAFT_481461</name>
</gene>
<dbReference type="SUPFAM" id="SSF57667">
    <property type="entry name" value="beta-beta-alpha zinc fingers"/>
    <property type="match status" value="1"/>
</dbReference>
<keyword evidence="5" id="KW-0862">Zinc</keyword>
<proteinExistence type="predicted"/>
<keyword evidence="6" id="KW-0539">Nucleus</keyword>
<evidence type="ECO:0000313" key="10">
    <source>
        <dbReference type="EMBL" id="RUS28776.1"/>
    </source>
</evidence>
<keyword evidence="11" id="KW-1185">Reference proteome</keyword>
<evidence type="ECO:0000259" key="9">
    <source>
        <dbReference type="PROSITE" id="PS50157"/>
    </source>
</evidence>
<accession>A0A433QG57</accession>
<dbReference type="InterPro" id="IPR036236">
    <property type="entry name" value="Znf_C2H2_sf"/>
</dbReference>
<dbReference type="Gene3D" id="3.30.160.60">
    <property type="entry name" value="Classic Zinc Finger"/>
    <property type="match status" value="1"/>
</dbReference>